<sequence length="160" mass="17959">MSHRTHLFFLVTACLALTACSPSQPTYGKRYDKPLTYAQASQEKDIACPFPPSAHNIYYGIYGGGQAYTMIVRFDAPVEDCIKHIDTVLAWDDKNYSRTSSYPRVTVTNVEPVDAGFLTPTAWFTPDEITHGIHVGEDGSHVPQIWVDSDKGTFYFRETD</sequence>
<dbReference type="PROSITE" id="PS51257">
    <property type="entry name" value="PROKAR_LIPOPROTEIN"/>
    <property type="match status" value="1"/>
</dbReference>
<evidence type="ECO:0000313" key="1">
    <source>
        <dbReference type="EMBL" id="MPN05732.1"/>
    </source>
</evidence>
<gene>
    <name evidence="1" type="ORF">SDC9_152985</name>
</gene>
<reference evidence="1" key="1">
    <citation type="submission" date="2019-08" db="EMBL/GenBank/DDBJ databases">
        <authorList>
            <person name="Kucharzyk K."/>
            <person name="Murdoch R.W."/>
            <person name="Higgins S."/>
            <person name="Loffler F."/>
        </authorList>
    </citation>
    <scope>NUCLEOTIDE SEQUENCE</scope>
</reference>
<comment type="caution">
    <text evidence="1">The sequence shown here is derived from an EMBL/GenBank/DDBJ whole genome shotgun (WGS) entry which is preliminary data.</text>
</comment>
<protein>
    <submittedName>
        <fullName evidence="1">Uncharacterized protein</fullName>
    </submittedName>
</protein>
<dbReference type="EMBL" id="VSSQ01051637">
    <property type="protein sequence ID" value="MPN05732.1"/>
    <property type="molecule type" value="Genomic_DNA"/>
</dbReference>
<accession>A0A645EWX8</accession>
<dbReference type="AlphaFoldDB" id="A0A645EWX8"/>
<organism evidence="1">
    <name type="scientific">bioreactor metagenome</name>
    <dbReference type="NCBI Taxonomy" id="1076179"/>
    <lineage>
        <taxon>unclassified sequences</taxon>
        <taxon>metagenomes</taxon>
        <taxon>ecological metagenomes</taxon>
    </lineage>
</organism>
<proteinExistence type="predicted"/>
<name>A0A645EWX8_9ZZZZ</name>